<keyword evidence="4 10" id="KW-0812">Transmembrane</keyword>
<protein>
    <recommendedName>
        <fullName evidence="13">Odorant receptor</fullName>
    </recommendedName>
</protein>
<feature type="transmembrane region" description="Helical" evidence="10">
    <location>
        <begin position="27"/>
        <end position="48"/>
    </location>
</feature>
<dbReference type="PANTHER" id="PTHR21137">
    <property type="entry name" value="ODORANT RECEPTOR"/>
    <property type="match status" value="1"/>
</dbReference>
<evidence type="ECO:0000256" key="9">
    <source>
        <dbReference type="ARBA" id="ARBA00023224"/>
    </source>
</evidence>
<reference evidence="11 12" key="1">
    <citation type="submission" date="2019-01" db="EMBL/GenBank/DDBJ databases">
        <authorList>
            <person name="Sayadi A."/>
        </authorList>
    </citation>
    <scope>NUCLEOTIDE SEQUENCE [LARGE SCALE GENOMIC DNA]</scope>
</reference>
<dbReference type="GO" id="GO:0005549">
    <property type="term" value="F:odorant binding"/>
    <property type="evidence" value="ECO:0007669"/>
    <property type="project" value="InterPro"/>
</dbReference>
<evidence type="ECO:0000313" key="11">
    <source>
        <dbReference type="EMBL" id="VEN51609.1"/>
    </source>
</evidence>
<dbReference type="Proteomes" id="UP000410492">
    <property type="component" value="Unassembled WGS sequence"/>
</dbReference>
<dbReference type="Pfam" id="PF02949">
    <property type="entry name" value="7tm_6"/>
    <property type="match status" value="1"/>
</dbReference>
<dbReference type="AlphaFoldDB" id="A0A653CVA0"/>
<keyword evidence="5" id="KW-0552">Olfaction</keyword>
<evidence type="ECO:0000256" key="7">
    <source>
        <dbReference type="ARBA" id="ARBA00023136"/>
    </source>
</evidence>
<name>A0A653CVA0_CALMS</name>
<evidence type="ECO:0000256" key="10">
    <source>
        <dbReference type="SAM" id="Phobius"/>
    </source>
</evidence>
<organism evidence="11 12">
    <name type="scientific">Callosobruchus maculatus</name>
    <name type="common">Southern cowpea weevil</name>
    <name type="synonym">Pulse bruchid</name>
    <dbReference type="NCBI Taxonomy" id="64391"/>
    <lineage>
        <taxon>Eukaryota</taxon>
        <taxon>Metazoa</taxon>
        <taxon>Ecdysozoa</taxon>
        <taxon>Arthropoda</taxon>
        <taxon>Hexapoda</taxon>
        <taxon>Insecta</taxon>
        <taxon>Pterygota</taxon>
        <taxon>Neoptera</taxon>
        <taxon>Endopterygota</taxon>
        <taxon>Coleoptera</taxon>
        <taxon>Polyphaga</taxon>
        <taxon>Cucujiformia</taxon>
        <taxon>Chrysomeloidea</taxon>
        <taxon>Chrysomelidae</taxon>
        <taxon>Bruchinae</taxon>
        <taxon>Bruchini</taxon>
        <taxon>Callosobruchus</taxon>
    </lineage>
</organism>
<evidence type="ECO:0000256" key="3">
    <source>
        <dbReference type="ARBA" id="ARBA00022606"/>
    </source>
</evidence>
<evidence type="ECO:0000256" key="6">
    <source>
        <dbReference type="ARBA" id="ARBA00022989"/>
    </source>
</evidence>
<dbReference type="InterPro" id="IPR004117">
    <property type="entry name" value="7tm6_olfct_rcpt"/>
</dbReference>
<sequence>MALLLEFTILSMQIATMLYDFIRTRDITIVFKITYTSLIIVQMFLLAWSANEIKEQSSEISSAVYESDWYNMDKRVKKCLTIIMMRAQRPLTLSVGPFFTLTNDTAITVCIN</sequence>
<keyword evidence="9" id="KW-0807">Transducer</keyword>
<dbReference type="EMBL" id="CAACVG010008948">
    <property type="protein sequence ID" value="VEN51609.1"/>
    <property type="molecule type" value="Genomic_DNA"/>
</dbReference>
<evidence type="ECO:0000313" key="12">
    <source>
        <dbReference type="Proteomes" id="UP000410492"/>
    </source>
</evidence>
<evidence type="ECO:0000256" key="2">
    <source>
        <dbReference type="ARBA" id="ARBA00022475"/>
    </source>
</evidence>
<keyword evidence="12" id="KW-1185">Reference proteome</keyword>
<keyword evidence="6 10" id="KW-1133">Transmembrane helix</keyword>
<dbReference type="GO" id="GO:0007165">
    <property type="term" value="P:signal transduction"/>
    <property type="evidence" value="ECO:0007669"/>
    <property type="project" value="UniProtKB-KW"/>
</dbReference>
<dbReference type="GO" id="GO:0005886">
    <property type="term" value="C:plasma membrane"/>
    <property type="evidence" value="ECO:0007669"/>
    <property type="project" value="UniProtKB-SubCell"/>
</dbReference>
<evidence type="ECO:0000256" key="4">
    <source>
        <dbReference type="ARBA" id="ARBA00022692"/>
    </source>
</evidence>
<keyword evidence="3" id="KW-0716">Sensory transduction</keyword>
<dbReference type="OrthoDB" id="8117390at2759"/>
<evidence type="ECO:0000256" key="1">
    <source>
        <dbReference type="ARBA" id="ARBA00004651"/>
    </source>
</evidence>
<gene>
    <name evidence="11" type="ORF">CALMAC_LOCUS12004</name>
</gene>
<evidence type="ECO:0008006" key="13">
    <source>
        <dbReference type="Google" id="ProtNLM"/>
    </source>
</evidence>
<keyword evidence="2" id="KW-1003">Cell membrane</keyword>
<keyword evidence="7 10" id="KW-0472">Membrane</keyword>
<comment type="subcellular location">
    <subcellularLocation>
        <location evidence="1">Cell membrane</location>
        <topology evidence="1">Multi-pass membrane protein</topology>
    </subcellularLocation>
</comment>
<proteinExistence type="predicted"/>
<dbReference type="PANTHER" id="PTHR21137:SF35">
    <property type="entry name" value="ODORANT RECEPTOR 19A-RELATED"/>
    <property type="match status" value="1"/>
</dbReference>
<accession>A0A653CVA0</accession>
<keyword evidence="8" id="KW-0675">Receptor</keyword>
<evidence type="ECO:0000256" key="5">
    <source>
        <dbReference type="ARBA" id="ARBA00022725"/>
    </source>
</evidence>
<dbReference type="GO" id="GO:0004984">
    <property type="term" value="F:olfactory receptor activity"/>
    <property type="evidence" value="ECO:0007669"/>
    <property type="project" value="InterPro"/>
</dbReference>
<evidence type="ECO:0000256" key="8">
    <source>
        <dbReference type="ARBA" id="ARBA00023170"/>
    </source>
</evidence>